<evidence type="ECO:0000313" key="2">
    <source>
        <dbReference type="Proteomes" id="UP000555103"/>
    </source>
</evidence>
<proteinExistence type="predicted"/>
<organism evidence="1 2">
    <name type="scientific">Dysgonomonas hofstadii</name>
    <dbReference type="NCBI Taxonomy" id="637886"/>
    <lineage>
        <taxon>Bacteria</taxon>
        <taxon>Pseudomonadati</taxon>
        <taxon>Bacteroidota</taxon>
        <taxon>Bacteroidia</taxon>
        <taxon>Bacteroidales</taxon>
        <taxon>Dysgonomonadaceae</taxon>
        <taxon>Dysgonomonas</taxon>
    </lineage>
</organism>
<accession>A0A840CXA2</accession>
<dbReference type="AlphaFoldDB" id="A0A840CXA2"/>
<reference evidence="1 2" key="1">
    <citation type="submission" date="2020-08" db="EMBL/GenBank/DDBJ databases">
        <title>Genomic Encyclopedia of Type Strains, Phase IV (KMG-IV): sequencing the most valuable type-strain genomes for metagenomic binning, comparative biology and taxonomic classification.</title>
        <authorList>
            <person name="Goeker M."/>
        </authorList>
    </citation>
    <scope>NUCLEOTIDE SEQUENCE [LARGE SCALE GENOMIC DNA]</scope>
    <source>
        <strain evidence="1 2">DSM 104969</strain>
    </source>
</reference>
<keyword evidence="2" id="KW-1185">Reference proteome</keyword>
<name>A0A840CXA2_9BACT</name>
<sequence>MKEKVISRIKTLGIPELVNIEHLEELNGDYINLESLLPNGKRGKILDDNKKYLATQVEIPHSDRCYGIAADENMIAIFQYGCEGKESELVAWIKLNQDLD</sequence>
<dbReference type="Proteomes" id="UP000555103">
    <property type="component" value="Unassembled WGS sequence"/>
</dbReference>
<comment type="caution">
    <text evidence="1">The sequence shown here is derived from an EMBL/GenBank/DDBJ whole genome shotgun (WGS) entry which is preliminary data.</text>
</comment>
<dbReference type="RefSeq" id="WP_183308992.1">
    <property type="nucleotide sequence ID" value="NZ_JACIEP010000024.1"/>
</dbReference>
<dbReference type="EMBL" id="JACIEP010000024">
    <property type="protein sequence ID" value="MBB4038184.1"/>
    <property type="molecule type" value="Genomic_DNA"/>
</dbReference>
<evidence type="ECO:0000313" key="1">
    <source>
        <dbReference type="EMBL" id="MBB4038184.1"/>
    </source>
</evidence>
<gene>
    <name evidence="1" type="ORF">GGR21_004113</name>
</gene>
<protein>
    <submittedName>
        <fullName evidence="1">Uncharacterized protein</fullName>
    </submittedName>
</protein>